<feature type="transmembrane region" description="Helical" evidence="1">
    <location>
        <begin position="518"/>
        <end position="538"/>
    </location>
</feature>
<evidence type="ECO:0000313" key="3">
    <source>
        <dbReference type="RefSeq" id="XP_026190777.1"/>
    </source>
</evidence>
<proteinExistence type="predicted"/>
<dbReference type="GeneID" id="34624220"/>
<dbReference type="OrthoDB" id="346960at2759"/>
<sequence length="613" mass="66684">MDEIAKGRFIAQGTATKPVELKELTRTFTLSELVGRLNLAGFKGPRTEDEFVDIFAGLKSCFRTFVPPPGLALDFSPDERLTPDERISSFFKFLLPEQFIHKPAEQKILETSFGKEPAEGEVTRVEPLRSVRYAADSKHILAGIIKNTHDHFKGQACRQVAKRLDGLRRIVLRKNSKAAAFEPLLVFALLQGNVASASTLENGTSHKSMGSSARNELYSAFSSVIPANLSSNPGVYDPAMIVAYFDLVRTSQTTQMKRLEKLLRKSVDESNVGTKLFGNSLANPLTHQKITAVGNAVLSDESGLERMVERIGYMAIDSADAVSILMPEFPNIANFVRGVSFFAFESVFKQNGPYVMPGLPCGGNLSGNMLEALTEKKLGTTYFVYKYTKPVVATTLLPESVWMPQAGSELATYLQEHHSSKGDYLLAHAPRVCVRKALYEKCSKTEPAKLETAEQQLCLFIHTHPGLFFKVEGKGVYALRKEMQKTLPAPGRLARARRMLLRSVRTVRRFLFSKTSAAILLGAGVGALCAAAGLAAVAGGSVCAVGAIVASSLFRTLFAVSPFGVKPAIPLTLGSLLATDFERNLDATAKLLPVAVEVEPTPSDVQPVTTTAF</sequence>
<dbReference type="RefSeq" id="XP_026190777.1">
    <property type="nucleotide sequence ID" value="XM_026334992.1"/>
</dbReference>
<keyword evidence="2" id="KW-1185">Reference proteome</keyword>
<reference evidence="3" key="1">
    <citation type="submission" date="2025-08" db="UniProtKB">
        <authorList>
            <consortium name="RefSeq"/>
        </authorList>
    </citation>
    <scope>IDENTIFICATION</scope>
</reference>
<dbReference type="Proteomes" id="UP000515125">
    <property type="component" value="Unplaced"/>
</dbReference>
<protein>
    <submittedName>
        <fullName evidence="3">Uncharacterized protein LOC34624220</fullName>
    </submittedName>
</protein>
<gene>
    <name evidence="3" type="primary">LOC34624220</name>
</gene>
<dbReference type="AlphaFoldDB" id="A0A6P6RTF5"/>
<keyword evidence="1" id="KW-0472">Membrane</keyword>
<keyword evidence="1" id="KW-0812">Transmembrane</keyword>
<accession>A0A6P6RTF5</accession>
<evidence type="ECO:0000256" key="1">
    <source>
        <dbReference type="SAM" id="Phobius"/>
    </source>
</evidence>
<keyword evidence="1" id="KW-1133">Transmembrane helix</keyword>
<organism evidence="2 3">
    <name type="scientific">Cyclospora cayetanensis</name>
    <dbReference type="NCBI Taxonomy" id="88456"/>
    <lineage>
        <taxon>Eukaryota</taxon>
        <taxon>Sar</taxon>
        <taxon>Alveolata</taxon>
        <taxon>Apicomplexa</taxon>
        <taxon>Conoidasida</taxon>
        <taxon>Coccidia</taxon>
        <taxon>Eucoccidiorida</taxon>
        <taxon>Eimeriorina</taxon>
        <taxon>Eimeriidae</taxon>
        <taxon>Cyclospora</taxon>
    </lineage>
</organism>
<name>A0A6P6RTF5_9EIME</name>
<evidence type="ECO:0000313" key="2">
    <source>
        <dbReference type="Proteomes" id="UP000515125"/>
    </source>
</evidence>